<name>A0A8S1VXR6_9CILI</name>
<proteinExistence type="predicted"/>
<protein>
    <submittedName>
        <fullName evidence="1">Uncharacterized protein</fullName>
    </submittedName>
</protein>
<dbReference type="EMBL" id="CAJJDO010000075">
    <property type="protein sequence ID" value="CAD8180985.1"/>
    <property type="molecule type" value="Genomic_DNA"/>
</dbReference>
<evidence type="ECO:0000313" key="2">
    <source>
        <dbReference type="Proteomes" id="UP000689195"/>
    </source>
</evidence>
<reference evidence="1" key="1">
    <citation type="submission" date="2021-01" db="EMBL/GenBank/DDBJ databases">
        <authorList>
            <consortium name="Genoscope - CEA"/>
            <person name="William W."/>
        </authorList>
    </citation>
    <scope>NUCLEOTIDE SEQUENCE</scope>
</reference>
<gene>
    <name evidence="1" type="ORF">PPENT_87.1.T0750142</name>
</gene>
<dbReference type="AlphaFoldDB" id="A0A8S1VXR6"/>
<accession>A0A8S1VXR6</accession>
<keyword evidence="2" id="KW-1185">Reference proteome</keyword>
<sequence length="126" mass="14858">MLTKSAKGNQLHQTITTINYRSIINSEKRQDDIPQYMNGRCKIKLRKEKNQLPYLNIREPSLPTLKSPVNKQQQLNSMSWISLIQVQNRPRDKSISIANETYFQRTRQVSFIDNLLKQLNKNNRQS</sequence>
<dbReference type="Proteomes" id="UP000689195">
    <property type="component" value="Unassembled WGS sequence"/>
</dbReference>
<organism evidence="1 2">
    <name type="scientific">Paramecium pentaurelia</name>
    <dbReference type="NCBI Taxonomy" id="43138"/>
    <lineage>
        <taxon>Eukaryota</taxon>
        <taxon>Sar</taxon>
        <taxon>Alveolata</taxon>
        <taxon>Ciliophora</taxon>
        <taxon>Intramacronucleata</taxon>
        <taxon>Oligohymenophorea</taxon>
        <taxon>Peniculida</taxon>
        <taxon>Parameciidae</taxon>
        <taxon>Paramecium</taxon>
    </lineage>
</organism>
<comment type="caution">
    <text evidence="1">The sequence shown here is derived from an EMBL/GenBank/DDBJ whole genome shotgun (WGS) entry which is preliminary data.</text>
</comment>
<dbReference type="OrthoDB" id="10296517at2759"/>
<evidence type="ECO:0000313" key="1">
    <source>
        <dbReference type="EMBL" id="CAD8180985.1"/>
    </source>
</evidence>